<name>F5YIG9_TREPZ</name>
<evidence type="ECO:0000313" key="1">
    <source>
        <dbReference type="EMBL" id="AEF84383.1"/>
    </source>
</evidence>
<keyword evidence="2" id="KW-1185">Reference proteome</keyword>
<dbReference type="EMBL" id="CP001843">
    <property type="protein sequence ID" value="AEF84383.1"/>
    <property type="molecule type" value="Genomic_DNA"/>
</dbReference>
<accession>F5YIG9</accession>
<dbReference type="Proteomes" id="UP000009223">
    <property type="component" value="Chromosome"/>
</dbReference>
<protein>
    <submittedName>
        <fullName evidence="1">Uncharacterized protein</fullName>
    </submittedName>
</protein>
<organism evidence="1 2">
    <name type="scientific">Treponema primitia (strain ATCC BAA-887 / DSM 12427 / ZAS-2)</name>
    <dbReference type="NCBI Taxonomy" id="545694"/>
    <lineage>
        <taxon>Bacteria</taxon>
        <taxon>Pseudomonadati</taxon>
        <taxon>Spirochaetota</taxon>
        <taxon>Spirochaetia</taxon>
        <taxon>Spirochaetales</taxon>
        <taxon>Treponemataceae</taxon>
        <taxon>Treponema</taxon>
    </lineage>
</organism>
<dbReference type="KEGG" id="tpi:TREPR_2234"/>
<dbReference type="AlphaFoldDB" id="F5YIG9"/>
<sequence>MDIFVDLPTGTAKLEIHVTPKNEKTTFHPKETFKRLHGGIKNSPHFGRNGVEIVYDPL</sequence>
<gene>
    <name evidence="1" type="ordered locus">TREPR_2234</name>
</gene>
<proteinExistence type="predicted"/>
<dbReference type="STRING" id="545694.TREPR_2234"/>
<evidence type="ECO:0000313" key="2">
    <source>
        <dbReference type="Proteomes" id="UP000009223"/>
    </source>
</evidence>
<dbReference type="HOGENOM" id="CLU_2977962_0_0_12"/>
<reference evidence="1 2" key="2">
    <citation type="journal article" date="2011" name="ISME J.">
        <title>RNA-seq reveals cooperative metabolic interactions between two termite-gut spirochete species in co-culture.</title>
        <authorList>
            <person name="Rosenthal A.Z."/>
            <person name="Matson E.G."/>
            <person name="Eldar A."/>
            <person name="Leadbetter J.R."/>
        </authorList>
    </citation>
    <scope>NUCLEOTIDE SEQUENCE [LARGE SCALE GENOMIC DNA]</scope>
    <source>
        <strain evidence="2">ATCC BAA-887 / DSM 12427 / ZAS-2</strain>
    </source>
</reference>
<reference evidence="2" key="1">
    <citation type="submission" date="2009-12" db="EMBL/GenBank/DDBJ databases">
        <title>Complete sequence of Treponema primitia strain ZAS-2.</title>
        <authorList>
            <person name="Tetu S.G."/>
            <person name="Matson E."/>
            <person name="Ren Q."/>
            <person name="Seshadri R."/>
            <person name="Elbourne L."/>
            <person name="Hassan K.A."/>
            <person name="Durkin A."/>
            <person name="Radune D."/>
            <person name="Mohamoud Y."/>
            <person name="Shay R."/>
            <person name="Jin S."/>
            <person name="Zhang X."/>
            <person name="Lucey K."/>
            <person name="Ballor N.R."/>
            <person name="Ottesen E."/>
            <person name="Rosenthal R."/>
            <person name="Allen A."/>
            <person name="Leadbetter J.R."/>
            <person name="Paulsen I.T."/>
        </authorList>
    </citation>
    <scope>NUCLEOTIDE SEQUENCE [LARGE SCALE GENOMIC DNA]</scope>
    <source>
        <strain evidence="2">ATCC BAA-887 / DSM 12427 / ZAS-2</strain>
    </source>
</reference>